<dbReference type="AlphaFoldDB" id="A0A8S1Q2E4"/>
<organism evidence="1 2">
    <name type="scientific">Paramecium sonneborni</name>
    <dbReference type="NCBI Taxonomy" id="65129"/>
    <lineage>
        <taxon>Eukaryota</taxon>
        <taxon>Sar</taxon>
        <taxon>Alveolata</taxon>
        <taxon>Ciliophora</taxon>
        <taxon>Intramacronucleata</taxon>
        <taxon>Oligohymenophorea</taxon>
        <taxon>Peniculida</taxon>
        <taxon>Parameciidae</taxon>
        <taxon>Paramecium</taxon>
    </lineage>
</organism>
<comment type="caution">
    <text evidence="1">The sequence shown here is derived from an EMBL/GenBank/DDBJ whole genome shotgun (WGS) entry which is preliminary data.</text>
</comment>
<dbReference type="EMBL" id="CAJJDN010000092">
    <property type="protein sequence ID" value="CAD8108858.1"/>
    <property type="molecule type" value="Genomic_DNA"/>
</dbReference>
<proteinExistence type="predicted"/>
<name>A0A8S1Q2E4_9CILI</name>
<reference evidence="1" key="1">
    <citation type="submission" date="2021-01" db="EMBL/GenBank/DDBJ databases">
        <authorList>
            <consortium name="Genoscope - CEA"/>
            <person name="William W."/>
        </authorList>
    </citation>
    <scope>NUCLEOTIDE SEQUENCE</scope>
</reference>
<gene>
    <name evidence="1" type="ORF">PSON_ATCC_30995.1.T0920106</name>
</gene>
<sequence>MEICDNYFCGIACFDNLLQSGDSTHKDHDFNVIELPTFAQGIPCHDTNCNVSYVLQIMYQPFTHVMISNYAVLNCFFSLELRLN</sequence>
<evidence type="ECO:0000313" key="1">
    <source>
        <dbReference type="EMBL" id="CAD8108858.1"/>
    </source>
</evidence>
<evidence type="ECO:0000313" key="2">
    <source>
        <dbReference type="Proteomes" id="UP000692954"/>
    </source>
</evidence>
<accession>A0A8S1Q2E4</accession>
<dbReference type="Proteomes" id="UP000692954">
    <property type="component" value="Unassembled WGS sequence"/>
</dbReference>
<protein>
    <submittedName>
        <fullName evidence="1">Uncharacterized protein</fullName>
    </submittedName>
</protein>
<keyword evidence="2" id="KW-1185">Reference proteome</keyword>